<reference evidence="1 2" key="1">
    <citation type="submission" date="2020-09" db="EMBL/GenBank/DDBJ databases">
        <authorList>
            <person name="Jameson E."/>
        </authorList>
    </citation>
    <scope>NUCLEOTIDE SEQUENCE [LARGE SCALE GENOMIC DNA]</scope>
</reference>
<dbReference type="EMBL" id="LR881104">
    <property type="protein sequence ID" value="CAD5236038.1"/>
    <property type="molecule type" value="Genomic_DNA"/>
</dbReference>
<organism evidence="1 2">
    <name type="scientific">Klebsiella phage vB_KvM-Eowyn</name>
    <dbReference type="NCBI Taxonomy" id="2762819"/>
    <lineage>
        <taxon>Viruses</taxon>
        <taxon>Duplodnaviria</taxon>
        <taxon>Heunggongvirae</taxon>
        <taxon>Uroviricota</taxon>
        <taxon>Caudoviricetes</taxon>
        <taxon>Chimalliviridae</taxon>
        <taxon>Eowynvirus</taxon>
        <taxon>Eowynvirus eowyn</taxon>
    </lineage>
</organism>
<accession>A0A7R8MJB2</accession>
<dbReference type="Proteomes" id="UP000596247">
    <property type="component" value="Chromosome"/>
</dbReference>
<name>A0A7R8MJB2_9CAUD</name>
<evidence type="ECO:0000313" key="1">
    <source>
        <dbReference type="EMBL" id="CAD5236038.1"/>
    </source>
</evidence>
<gene>
    <name evidence="1" type="ORF">LLCLJKAH_00049</name>
</gene>
<proteinExistence type="predicted"/>
<protein>
    <submittedName>
        <fullName evidence="1">Uncharacterized protein</fullName>
    </submittedName>
</protein>
<evidence type="ECO:0000313" key="2">
    <source>
        <dbReference type="Proteomes" id="UP000596247"/>
    </source>
</evidence>
<keyword evidence="2" id="KW-1185">Reference proteome</keyword>
<sequence>MAEATVKEMNKETLDMLRAVSVFLQKGSDDPASMHNAIALLAASVSNLFMLVNKQTEQHDIMVENIRSMSSNNKMIVDGLQLLSNSFIQLATITLPEKHEEAPDSKPASNFETKY</sequence>